<comment type="caution">
    <text evidence="2">The sequence shown here is derived from an EMBL/GenBank/DDBJ whole genome shotgun (WGS) entry which is preliminary data.</text>
</comment>
<evidence type="ECO:0000259" key="1">
    <source>
        <dbReference type="Pfam" id="PF13976"/>
    </source>
</evidence>
<proteinExistence type="predicted"/>
<accession>A0ABR2GE75</accession>
<sequence length="50" mass="5686">MGSKQDGLYYFKEETNSIQAIMVDEEASSLALWHSRMGHPSEKIVKSDKI</sequence>
<organism evidence="2 3">
    <name type="scientific">Hibiscus sabdariffa</name>
    <name type="common">roselle</name>
    <dbReference type="NCBI Taxonomy" id="183260"/>
    <lineage>
        <taxon>Eukaryota</taxon>
        <taxon>Viridiplantae</taxon>
        <taxon>Streptophyta</taxon>
        <taxon>Embryophyta</taxon>
        <taxon>Tracheophyta</taxon>
        <taxon>Spermatophyta</taxon>
        <taxon>Magnoliopsida</taxon>
        <taxon>eudicotyledons</taxon>
        <taxon>Gunneridae</taxon>
        <taxon>Pentapetalae</taxon>
        <taxon>rosids</taxon>
        <taxon>malvids</taxon>
        <taxon>Malvales</taxon>
        <taxon>Malvaceae</taxon>
        <taxon>Malvoideae</taxon>
        <taxon>Hibiscus</taxon>
    </lineage>
</organism>
<evidence type="ECO:0000313" key="3">
    <source>
        <dbReference type="Proteomes" id="UP001472677"/>
    </source>
</evidence>
<evidence type="ECO:0000313" key="2">
    <source>
        <dbReference type="EMBL" id="KAK8601005.1"/>
    </source>
</evidence>
<protein>
    <recommendedName>
        <fullName evidence="1">GAG-pre-integrase domain-containing protein</fullName>
    </recommendedName>
</protein>
<dbReference type="InterPro" id="IPR025724">
    <property type="entry name" value="GAG-pre-integrase_dom"/>
</dbReference>
<dbReference type="EMBL" id="JBBPBM010000001">
    <property type="protein sequence ID" value="KAK8601005.1"/>
    <property type="molecule type" value="Genomic_DNA"/>
</dbReference>
<dbReference type="Proteomes" id="UP001472677">
    <property type="component" value="Unassembled WGS sequence"/>
</dbReference>
<keyword evidence="3" id="KW-1185">Reference proteome</keyword>
<gene>
    <name evidence="2" type="ORF">V6N12_050850</name>
</gene>
<dbReference type="Pfam" id="PF13976">
    <property type="entry name" value="gag_pre-integrs"/>
    <property type="match status" value="1"/>
</dbReference>
<reference evidence="2 3" key="1">
    <citation type="journal article" date="2024" name="G3 (Bethesda)">
        <title>Genome assembly of Hibiscus sabdariffa L. provides insights into metabolisms of medicinal natural products.</title>
        <authorList>
            <person name="Kim T."/>
        </authorList>
    </citation>
    <scope>NUCLEOTIDE SEQUENCE [LARGE SCALE GENOMIC DNA]</scope>
    <source>
        <strain evidence="2">TK-2024</strain>
        <tissue evidence="2">Old leaves</tissue>
    </source>
</reference>
<name>A0ABR2GE75_9ROSI</name>
<feature type="domain" description="GAG-pre-integrase" evidence="1">
    <location>
        <begin position="7"/>
        <end position="46"/>
    </location>
</feature>